<comment type="caution">
    <text evidence="4">The sequence shown here is derived from an EMBL/GenBank/DDBJ whole genome shotgun (WGS) entry which is preliminary data.</text>
</comment>
<feature type="compositionally biased region" description="Gly residues" evidence="2">
    <location>
        <begin position="318"/>
        <end position="328"/>
    </location>
</feature>
<dbReference type="SMART" id="SM00343">
    <property type="entry name" value="ZnF_C2HC"/>
    <property type="match status" value="6"/>
</dbReference>
<proteinExistence type="predicted"/>
<dbReference type="Pfam" id="PF14392">
    <property type="entry name" value="zf-CCHC_4"/>
    <property type="match status" value="2"/>
</dbReference>
<name>A0ABR3TDB4_9PEZI</name>
<dbReference type="InterPro" id="IPR025836">
    <property type="entry name" value="Zn_knuckle_CX2CX4HX4C"/>
</dbReference>
<keyword evidence="1" id="KW-0479">Metal-binding</keyword>
<dbReference type="PROSITE" id="PS50158">
    <property type="entry name" value="ZF_CCHC"/>
    <property type="match status" value="4"/>
</dbReference>
<dbReference type="PANTHER" id="PTHR23002">
    <property type="entry name" value="ZINC FINGER CCHC DOMAIN CONTAINING PROTEIN"/>
    <property type="match status" value="1"/>
</dbReference>
<evidence type="ECO:0000256" key="2">
    <source>
        <dbReference type="SAM" id="MobiDB-lite"/>
    </source>
</evidence>
<dbReference type="Gene3D" id="4.10.60.10">
    <property type="entry name" value="Zinc finger, CCHC-type"/>
    <property type="match status" value="3"/>
</dbReference>
<dbReference type="InterPro" id="IPR001878">
    <property type="entry name" value="Znf_CCHC"/>
</dbReference>
<feature type="region of interest" description="Disordered" evidence="2">
    <location>
        <begin position="268"/>
        <end position="328"/>
    </location>
</feature>
<evidence type="ECO:0000256" key="1">
    <source>
        <dbReference type="PROSITE-ProRule" id="PRU00047"/>
    </source>
</evidence>
<feature type="domain" description="CCHC-type" evidence="3">
    <location>
        <begin position="233"/>
        <end position="248"/>
    </location>
</feature>
<sequence length="328" mass="34117">MMRGGGGIRGVYVALDSNPYQRHKEVIARITLCETCDRKIETKDWNAHQSGKKHQKAAQELRQAKNAEKNDNTNTSWGDEVNDAAQQQEHSSGHDDGFFNSAPTKAKGGGGGSGWCFSFSCGEVGHRKAECPNGGGRPCYNCGEFGHIKSECTNPSQGGGGGGRPCYNCGEVGHLKSECTNPRQAGAGGDRPCFKCGQVGHISKDCNFCENCGIEGHSFFQCELKKDFSKITCTVCKQKGHTKKKCPQAQQSESGEFSGGFGDSGFGGGFDTTAAPASGGWDTAGGSGGGSWDVNGGGNTGGAAPSNGWADSSWQDNAGGGGDVSGGW</sequence>
<reference evidence="4 5" key="1">
    <citation type="submission" date="2024-02" db="EMBL/GenBank/DDBJ databases">
        <title>De novo assembly and annotation of 12 fungi associated with fruit tree decline syndrome in Ontario, Canada.</title>
        <authorList>
            <person name="Sulman M."/>
            <person name="Ellouze W."/>
            <person name="Ilyukhin E."/>
        </authorList>
    </citation>
    <scope>NUCLEOTIDE SEQUENCE [LARGE SCALE GENOMIC DNA]</scope>
    <source>
        <strain evidence="4 5">M1-105</strain>
    </source>
</reference>
<feature type="domain" description="CCHC-type" evidence="3">
    <location>
        <begin position="166"/>
        <end position="181"/>
    </location>
</feature>
<feature type="compositionally biased region" description="Basic and acidic residues" evidence="2">
    <location>
        <begin position="57"/>
        <end position="71"/>
    </location>
</feature>
<keyword evidence="1" id="KW-0862">Zinc</keyword>
<feature type="domain" description="CCHC-type" evidence="3">
    <location>
        <begin position="139"/>
        <end position="154"/>
    </location>
</feature>
<organism evidence="4 5">
    <name type="scientific">Neofusicoccum ribis</name>
    <dbReference type="NCBI Taxonomy" id="45134"/>
    <lineage>
        <taxon>Eukaryota</taxon>
        <taxon>Fungi</taxon>
        <taxon>Dikarya</taxon>
        <taxon>Ascomycota</taxon>
        <taxon>Pezizomycotina</taxon>
        <taxon>Dothideomycetes</taxon>
        <taxon>Dothideomycetes incertae sedis</taxon>
        <taxon>Botryosphaeriales</taxon>
        <taxon>Botryosphaeriaceae</taxon>
        <taxon>Neofusicoccum</taxon>
    </lineage>
</organism>
<dbReference type="EMBL" id="JAJVDC020000003">
    <property type="protein sequence ID" value="KAL1637573.1"/>
    <property type="molecule type" value="Genomic_DNA"/>
</dbReference>
<dbReference type="Pfam" id="PF00098">
    <property type="entry name" value="zf-CCHC"/>
    <property type="match status" value="4"/>
</dbReference>
<dbReference type="InterPro" id="IPR036875">
    <property type="entry name" value="Znf_CCHC_sf"/>
</dbReference>
<evidence type="ECO:0000313" key="5">
    <source>
        <dbReference type="Proteomes" id="UP001521116"/>
    </source>
</evidence>
<evidence type="ECO:0000313" key="4">
    <source>
        <dbReference type="EMBL" id="KAL1637573.1"/>
    </source>
</evidence>
<dbReference type="SUPFAM" id="SSF57756">
    <property type="entry name" value="Retrovirus zinc finger-like domains"/>
    <property type="match status" value="3"/>
</dbReference>
<keyword evidence="1" id="KW-0863">Zinc-finger</keyword>
<protein>
    <recommendedName>
        <fullName evidence="3">CCHC-type domain-containing protein</fullName>
    </recommendedName>
</protein>
<feature type="region of interest" description="Disordered" evidence="2">
    <location>
        <begin position="45"/>
        <end position="106"/>
    </location>
</feature>
<feature type="compositionally biased region" description="Gly residues" evidence="2">
    <location>
        <begin position="282"/>
        <end position="301"/>
    </location>
</feature>
<evidence type="ECO:0000259" key="3">
    <source>
        <dbReference type="PROSITE" id="PS50158"/>
    </source>
</evidence>
<dbReference type="Proteomes" id="UP001521116">
    <property type="component" value="Unassembled WGS sequence"/>
</dbReference>
<accession>A0ABR3TDB4</accession>
<dbReference type="InterPro" id="IPR051714">
    <property type="entry name" value="Znf_CCHC_NABP"/>
</dbReference>
<gene>
    <name evidence="4" type="ORF">SLS56_000711</name>
</gene>
<feature type="domain" description="CCHC-type" evidence="3">
    <location>
        <begin position="193"/>
        <end position="206"/>
    </location>
</feature>
<keyword evidence="5" id="KW-1185">Reference proteome</keyword>